<evidence type="ECO:0000313" key="2">
    <source>
        <dbReference type="EMBL" id="OQV14873.1"/>
    </source>
</evidence>
<keyword evidence="1" id="KW-0732">Signal</keyword>
<dbReference type="Proteomes" id="UP000192578">
    <property type="component" value="Unassembled WGS sequence"/>
</dbReference>
<proteinExistence type="predicted"/>
<protein>
    <submittedName>
        <fullName evidence="2">Uncharacterized protein</fullName>
    </submittedName>
</protein>
<comment type="caution">
    <text evidence="2">The sequence shown here is derived from an EMBL/GenBank/DDBJ whole genome shotgun (WGS) entry which is preliminary data.</text>
</comment>
<name>A0A1W0WIC7_HYPEX</name>
<feature type="chain" id="PRO_5012235582" evidence="1">
    <location>
        <begin position="20"/>
        <end position="305"/>
    </location>
</feature>
<dbReference type="Pfam" id="PF09612">
    <property type="entry name" value="HtrL_YibB"/>
    <property type="match status" value="1"/>
</dbReference>
<dbReference type="EMBL" id="MTYJ01000097">
    <property type="protein sequence ID" value="OQV14873.1"/>
    <property type="molecule type" value="Genomic_DNA"/>
</dbReference>
<dbReference type="AlphaFoldDB" id="A0A1W0WIC7"/>
<evidence type="ECO:0000256" key="1">
    <source>
        <dbReference type="SAM" id="SignalP"/>
    </source>
</evidence>
<reference evidence="3" key="1">
    <citation type="submission" date="2017-01" db="EMBL/GenBank/DDBJ databases">
        <title>Comparative genomics of anhydrobiosis in the tardigrade Hypsibius dujardini.</title>
        <authorList>
            <person name="Yoshida Y."/>
            <person name="Koutsovoulos G."/>
            <person name="Laetsch D."/>
            <person name="Stevens L."/>
            <person name="Kumar S."/>
            <person name="Horikawa D."/>
            <person name="Ishino K."/>
            <person name="Komine S."/>
            <person name="Tomita M."/>
            <person name="Blaxter M."/>
            <person name="Arakawa K."/>
        </authorList>
    </citation>
    <scope>NUCLEOTIDE SEQUENCE [LARGE SCALE GENOMIC DNA]</scope>
    <source>
        <strain evidence="3">Z151</strain>
    </source>
</reference>
<gene>
    <name evidence="2" type="ORF">BV898_10905</name>
</gene>
<accession>A0A1W0WIC7</accession>
<sequence>MIHSFSVVALLSLTGLAPPSYVPVKVLQLIQNFVPASQPILSLRSNDTTNVTVSAAVGIRLDRPVTVVTAYYKIPSKQPDEVYRQWMANFLPQIPCYLYIFTDAVSARTIIHHRRTFPNRTKMVVRKFSELQEAKRMAMWMEQKKLDHESYHTPELYILWNEKVHFLMEAIAKNPFDSDYFLWTDIGSFRSGEEAGNLTSYPDTKTTASLLGTSQVFFLQMEDFQQGHLQIGQNGLPTRDFQQDISLAGTVFGGHMNAIRKYEKRYYETMELMRRNGLFIGKDQNIMATVAVLHPELVKLGNPAL</sequence>
<dbReference type="OrthoDB" id="411632at2759"/>
<keyword evidence="3" id="KW-1185">Reference proteome</keyword>
<organism evidence="2 3">
    <name type="scientific">Hypsibius exemplaris</name>
    <name type="common">Freshwater tardigrade</name>
    <dbReference type="NCBI Taxonomy" id="2072580"/>
    <lineage>
        <taxon>Eukaryota</taxon>
        <taxon>Metazoa</taxon>
        <taxon>Ecdysozoa</taxon>
        <taxon>Tardigrada</taxon>
        <taxon>Eutardigrada</taxon>
        <taxon>Parachela</taxon>
        <taxon>Hypsibioidea</taxon>
        <taxon>Hypsibiidae</taxon>
        <taxon>Hypsibius</taxon>
    </lineage>
</organism>
<evidence type="ECO:0000313" key="3">
    <source>
        <dbReference type="Proteomes" id="UP000192578"/>
    </source>
</evidence>
<feature type="signal peptide" evidence="1">
    <location>
        <begin position="1"/>
        <end position="19"/>
    </location>
</feature>
<dbReference type="InterPro" id="IPR011735">
    <property type="entry name" value="WlaTC/HtrL_glycosyltransf"/>
</dbReference>